<evidence type="ECO:0000256" key="1">
    <source>
        <dbReference type="ARBA" id="ARBA00008645"/>
    </source>
</evidence>
<dbReference type="GO" id="GO:0052689">
    <property type="term" value="F:carboxylic ester hydrolase activity"/>
    <property type="evidence" value="ECO:0007669"/>
    <property type="project" value="TreeGrafter"/>
</dbReference>
<dbReference type="EC" id="3.1.1.116" evidence="3"/>
<organism evidence="14">
    <name type="scientific">Liphistius sp. SGP-2016</name>
    <dbReference type="NCBI Taxonomy" id="1905180"/>
    <lineage>
        <taxon>Eukaryota</taxon>
        <taxon>Metazoa</taxon>
        <taxon>Ecdysozoa</taxon>
        <taxon>Arthropoda</taxon>
        <taxon>Chelicerata</taxon>
        <taxon>Arachnida</taxon>
        <taxon>Araneae</taxon>
        <taxon>Mesothelae</taxon>
        <taxon>Liphistiidae</taxon>
        <taxon>Liphistius</taxon>
    </lineage>
</organism>
<evidence type="ECO:0000259" key="13">
    <source>
        <dbReference type="Pfam" id="PF00561"/>
    </source>
</evidence>
<dbReference type="PANTHER" id="PTHR46118">
    <property type="entry name" value="PROTEIN ABHD11"/>
    <property type="match status" value="1"/>
</dbReference>
<sequence length="317" mass="35416">MLKKINFDARLALIVLLVFISSVISAALQHSLPDVKPVDLSCTCIHFSFDDSDEDLPPVILLHGLLGSRSSWQRINADIAIQTGREVYSCDARNHGTSPWTDEFDFEILAVDLNRMMENHHISKAILIGHSMGGATAMKLALAKPEKVEKLIVEDFAPHPITPEVGQSILLFMKVLKESLKAIPAGSNLSSANLAVKEYVISKLPPEIANDFSVTKNDRFLPLVFENGVYRWPMNLDVFIKSFENLESVLTPFSGEYNGDALFIYGTKSPFKVYEAKDIIEKLFPKAQFRAIEGAPHNIHPTYPEFLTAVLEFIENE</sequence>
<evidence type="ECO:0000256" key="3">
    <source>
        <dbReference type="ARBA" id="ARBA00026104"/>
    </source>
</evidence>
<comment type="catalytic activity">
    <reaction evidence="5">
        <text>a 1,2-diacyl-sn-glycerol + H2O = a 2-acylglycerol + a fatty acid + H(+)</text>
        <dbReference type="Rhea" id="RHEA:33275"/>
        <dbReference type="ChEBI" id="CHEBI:15377"/>
        <dbReference type="ChEBI" id="CHEBI:15378"/>
        <dbReference type="ChEBI" id="CHEBI:17389"/>
        <dbReference type="ChEBI" id="CHEBI:17815"/>
        <dbReference type="ChEBI" id="CHEBI:28868"/>
        <dbReference type="EC" id="3.1.1.116"/>
    </reaction>
</comment>
<dbReference type="SUPFAM" id="SSF53474">
    <property type="entry name" value="alpha/beta-Hydrolases"/>
    <property type="match status" value="1"/>
</dbReference>
<protein>
    <recommendedName>
        <fullName evidence="7">sn-1-specific diacylglycerol lipase ABHD11</fullName>
        <ecNumber evidence="3">3.1.1.116</ecNumber>
    </recommendedName>
    <alternativeName>
        <fullName evidence="4">Alpha/beta hydrolase domain-containing protein 11</fullName>
    </alternativeName>
</protein>
<evidence type="ECO:0000256" key="5">
    <source>
        <dbReference type="ARBA" id="ARBA00043667"/>
    </source>
</evidence>
<reference evidence="14" key="1">
    <citation type="submission" date="2017-05" db="EMBL/GenBank/DDBJ databases">
        <authorList>
            <person name="QRISCLOUD D."/>
        </authorList>
    </citation>
    <scope>NUCLEOTIDE SEQUENCE</scope>
</reference>
<dbReference type="EMBL" id="HAHL01000026">
    <property type="protein sequence ID" value="SNX32908.1"/>
    <property type="molecule type" value="Transcribed_RNA"/>
</dbReference>
<evidence type="ECO:0000256" key="2">
    <source>
        <dbReference type="ARBA" id="ARBA00022801"/>
    </source>
</evidence>
<comment type="catalytic activity">
    <reaction evidence="8">
        <text>1-octadecanoyl-2-(4Z,7Z,10Z,13Z,16Z,19Z-docosahexaenoyl)-sn-glycerol + H2O = 2-(4Z,7Z,10Z,13Z,16Z,19Z-docosahexaenoyl)-glycerol + octadecanoate + H(+)</text>
        <dbReference type="Rhea" id="RHEA:77107"/>
        <dbReference type="ChEBI" id="CHEBI:15377"/>
        <dbReference type="ChEBI" id="CHEBI:15378"/>
        <dbReference type="ChEBI" id="CHEBI:25629"/>
        <dbReference type="ChEBI" id="CHEBI:77129"/>
        <dbReference type="ChEBI" id="CHEBI:186738"/>
    </reaction>
</comment>
<evidence type="ECO:0000313" key="14">
    <source>
        <dbReference type="EMBL" id="SNX32908.1"/>
    </source>
</evidence>
<accession>A0A4Q8K334</accession>
<feature type="chain" id="PRO_5020840040" description="sn-1-specific diacylglycerol lipase ABHD11" evidence="12">
    <location>
        <begin position="27"/>
        <end position="317"/>
    </location>
</feature>
<evidence type="ECO:0000256" key="11">
    <source>
        <dbReference type="ARBA" id="ARBA00048919"/>
    </source>
</evidence>
<dbReference type="PRINTS" id="PR00111">
    <property type="entry name" value="ABHYDROLASE"/>
</dbReference>
<evidence type="ECO:0000256" key="8">
    <source>
        <dbReference type="ARBA" id="ARBA00048283"/>
    </source>
</evidence>
<feature type="signal peptide" evidence="12">
    <location>
        <begin position="1"/>
        <end position="26"/>
    </location>
</feature>
<dbReference type="Gene3D" id="3.40.50.1820">
    <property type="entry name" value="alpha/beta hydrolase"/>
    <property type="match status" value="1"/>
</dbReference>
<evidence type="ECO:0000256" key="12">
    <source>
        <dbReference type="SAM" id="SignalP"/>
    </source>
</evidence>
<proteinExistence type="inferred from homology"/>
<keyword evidence="2" id="KW-0378">Hydrolase</keyword>
<evidence type="ECO:0000256" key="7">
    <source>
        <dbReference type="ARBA" id="ARBA00044064"/>
    </source>
</evidence>
<comment type="catalytic activity">
    <reaction evidence="10">
        <text>1-octadecanoyl-2-(9Z-octadecenoyl)-sn-glycerol + H2O = 2-(9Z-octadecenoyl)-glycerol + octadecanoate + H(+)</text>
        <dbReference type="Rhea" id="RHEA:77103"/>
        <dbReference type="ChEBI" id="CHEBI:15377"/>
        <dbReference type="ChEBI" id="CHEBI:15378"/>
        <dbReference type="ChEBI" id="CHEBI:25629"/>
        <dbReference type="ChEBI" id="CHEBI:73990"/>
        <dbReference type="ChEBI" id="CHEBI:75468"/>
    </reaction>
</comment>
<dbReference type="Pfam" id="PF00561">
    <property type="entry name" value="Abhydrolase_1"/>
    <property type="match status" value="1"/>
</dbReference>
<comment type="similarity">
    <text evidence="1">Belongs to the AB hydrolase superfamily.</text>
</comment>
<keyword evidence="12" id="KW-0732">Signal</keyword>
<dbReference type="GO" id="GO:0005739">
    <property type="term" value="C:mitochondrion"/>
    <property type="evidence" value="ECO:0007669"/>
    <property type="project" value="TreeGrafter"/>
</dbReference>
<dbReference type="InterPro" id="IPR000073">
    <property type="entry name" value="AB_hydrolase_1"/>
</dbReference>
<evidence type="ECO:0000256" key="9">
    <source>
        <dbReference type="ARBA" id="ARBA00048504"/>
    </source>
</evidence>
<evidence type="ECO:0000256" key="10">
    <source>
        <dbReference type="ARBA" id="ARBA00048513"/>
    </source>
</evidence>
<evidence type="ECO:0000256" key="6">
    <source>
        <dbReference type="ARBA" id="ARBA00043742"/>
    </source>
</evidence>
<name>A0A4Q8K334_9ARAC</name>
<dbReference type="PANTHER" id="PTHR46118:SF4">
    <property type="entry name" value="PROTEIN ABHD11"/>
    <property type="match status" value="1"/>
</dbReference>
<dbReference type="AlphaFoldDB" id="A0A4Q8K334"/>
<feature type="domain" description="AB hydrolase-1" evidence="13">
    <location>
        <begin position="57"/>
        <end position="300"/>
    </location>
</feature>
<reference evidence="14" key="2">
    <citation type="submission" date="2019-05" db="EMBL/GenBank/DDBJ databases">
        <title>Unravelling the molecular evolution of spider venoms.</title>
        <authorList>
            <person name="Pineda S."/>
        </authorList>
    </citation>
    <scope>NUCLEOTIDE SEQUENCE</scope>
</reference>
<comment type="catalytic activity">
    <reaction evidence="6">
        <text>a 1,3-diacyl-sn-glycerol + H2O = a 1-acyl-sn-glycerol + a fatty acid + H(+)</text>
        <dbReference type="Rhea" id="RHEA:38503"/>
        <dbReference type="ChEBI" id="CHEBI:15377"/>
        <dbReference type="ChEBI" id="CHEBI:15378"/>
        <dbReference type="ChEBI" id="CHEBI:28868"/>
        <dbReference type="ChEBI" id="CHEBI:64683"/>
        <dbReference type="ChEBI" id="CHEBI:77272"/>
    </reaction>
</comment>
<comment type="catalytic activity">
    <reaction evidence="9">
        <text>1,2-didecanoylglycerol + H2O = decanoylglycerol + decanoate + H(+)</text>
        <dbReference type="Rhea" id="RHEA:48596"/>
        <dbReference type="ChEBI" id="CHEBI:11152"/>
        <dbReference type="ChEBI" id="CHEBI:15377"/>
        <dbReference type="ChEBI" id="CHEBI:15378"/>
        <dbReference type="ChEBI" id="CHEBI:27689"/>
        <dbReference type="ChEBI" id="CHEBI:90605"/>
    </reaction>
</comment>
<dbReference type="InterPro" id="IPR029058">
    <property type="entry name" value="AB_hydrolase_fold"/>
</dbReference>
<comment type="catalytic activity">
    <reaction evidence="11">
        <text>1-octadecanoyl-2-(5Z,8Z,11Z,14Z-eicosatetraenoyl)-sn-glycerol + H2O = 2-(5Z,8Z,11Z,14Z-eicosatetraenoyl)-glycerol + octadecanoate + H(+)</text>
        <dbReference type="Rhea" id="RHEA:38507"/>
        <dbReference type="ChEBI" id="CHEBI:15377"/>
        <dbReference type="ChEBI" id="CHEBI:15378"/>
        <dbReference type="ChEBI" id="CHEBI:25629"/>
        <dbReference type="ChEBI" id="CHEBI:52392"/>
        <dbReference type="ChEBI" id="CHEBI:75728"/>
    </reaction>
</comment>
<evidence type="ECO:0000256" key="4">
    <source>
        <dbReference type="ARBA" id="ARBA00042703"/>
    </source>
</evidence>